<dbReference type="OrthoDB" id="190958at2759"/>
<keyword evidence="5 7" id="KW-0508">mRNA splicing</keyword>
<evidence type="ECO:0000313" key="8">
    <source>
        <dbReference type="EMBL" id="KAJ8040862.1"/>
    </source>
</evidence>
<dbReference type="InterPro" id="IPR005037">
    <property type="entry name" value="PRP38"/>
</dbReference>
<evidence type="ECO:0000256" key="6">
    <source>
        <dbReference type="ARBA" id="ARBA00023242"/>
    </source>
</evidence>
<organism evidence="8 9">
    <name type="scientific">Holothuria leucospilota</name>
    <name type="common">Black long sea cucumber</name>
    <name type="synonym">Mertensiothuria leucospilota</name>
    <dbReference type="NCBI Taxonomy" id="206669"/>
    <lineage>
        <taxon>Eukaryota</taxon>
        <taxon>Metazoa</taxon>
        <taxon>Echinodermata</taxon>
        <taxon>Eleutherozoa</taxon>
        <taxon>Echinozoa</taxon>
        <taxon>Holothuroidea</taxon>
        <taxon>Aspidochirotacea</taxon>
        <taxon>Aspidochirotida</taxon>
        <taxon>Holothuriidae</taxon>
        <taxon>Holothuria</taxon>
    </lineage>
</organism>
<evidence type="ECO:0000256" key="5">
    <source>
        <dbReference type="ARBA" id="ARBA00023187"/>
    </source>
</evidence>
<comment type="function">
    <text evidence="7">Required for pre-mRNA splicing.</text>
</comment>
<sequence length="362" mass="41588">MANRTVKDAKSVKGTNPQYLVEKIIRSRIYECRYWKEECFALTAELLVDKAMELRYIGGTFGGNIKPTPFLCLILKMLQIQPEKDIIIEFIKNEDFKYVRLLGAFYMRIVGESLDVYKYLEPLYLDYRKIRQQTKNGDFVLSHVDEFIDELLREERVCDVILPRIQKRKVLEINEQLDPRVSALEEDMDEIEESSDEEMDLEVGRRLYLLEVSTLSQTQSDSVLKIEIYHESSYSFTFSGMPRNYRDRSHQTASEIMRGGEALHQDIGEAEAGHHTENGEVHPLAGKGGEADHQSVDVVLTEREGESQGHQTTDIEIVNTTEGDTAQVHLVIDTENLIAIDRGFPNLCMIINLLEHLGKLEI</sequence>
<comment type="caution">
    <text evidence="8">The sequence shown here is derived from an EMBL/GenBank/DDBJ whole genome shotgun (WGS) entry which is preliminary data.</text>
</comment>
<evidence type="ECO:0000256" key="1">
    <source>
        <dbReference type="ARBA" id="ARBA00004123"/>
    </source>
</evidence>
<gene>
    <name evidence="8" type="ORF">HOLleu_15287</name>
</gene>
<protein>
    <recommendedName>
        <fullName evidence="7">Pre-mRNA-splicing factor 38</fullName>
    </recommendedName>
</protein>
<evidence type="ECO:0000256" key="2">
    <source>
        <dbReference type="ARBA" id="ARBA00006164"/>
    </source>
</evidence>
<evidence type="ECO:0000256" key="4">
    <source>
        <dbReference type="ARBA" id="ARBA00022728"/>
    </source>
</evidence>
<accession>A0A9Q1C8X8</accession>
<evidence type="ECO:0000313" key="9">
    <source>
        <dbReference type="Proteomes" id="UP001152320"/>
    </source>
</evidence>
<comment type="similarity">
    <text evidence="2 7">Belongs to the PRP38 family.</text>
</comment>
<comment type="subcellular location">
    <subcellularLocation>
        <location evidence="1 7">Nucleus</location>
    </subcellularLocation>
</comment>
<dbReference type="EMBL" id="JAIZAY010000006">
    <property type="protein sequence ID" value="KAJ8040862.1"/>
    <property type="molecule type" value="Genomic_DNA"/>
</dbReference>
<keyword evidence="4 7" id="KW-0747">Spliceosome</keyword>
<dbReference type="GO" id="GO:0000398">
    <property type="term" value="P:mRNA splicing, via spliceosome"/>
    <property type="evidence" value="ECO:0007669"/>
    <property type="project" value="UniProtKB-UniRule"/>
</dbReference>
<keyword evidence="6 7" id="KW-0539">Nucleus</keyword>
<name>A0A9Q1C8X8_HOLLE</name>
<evidence type="ECO:0000256" key="3">
    <source>
        <dbReference type="ARBA" id="ARBA00022664"/>
    </source>
</evidence>
<proteinExistence type="inferred from homology"/>
<dbReference type="PANTHER" id="PTHR23142">
    <property type="entry name" value="PRE-MRNA-SPLICING FACTOR 38A-RELATED"/>
    <property type="match status" value="1"/>
</dbReference>
<keyword evidence="9" id="KW-1185">Reference proteome</keyword>
<reference evidence="8" key="1">
    <citation type="submission" date="2021-10" db="EMBL/GenBank/DDBJ databases">
        <title>Tropical sea cucumber genome reveals ecological adaptation and Cuvierian tubules defense mechanism.</title>
        <authorList>
            <person name="Chen T."/>
        </authorList>
    </citation>
    <scope>NUCLEOTIDE SEQUENCE</scope>
    <source>
        <strain evidence="8">Nanhai2018</strain>
        <tissue evidence="8">Muscle</tissue>
    </source>
</reference>
<dbReference type="AlphaFoldDB" id="A0A9Q1C8X8"/>
<keyword evidence="3 7" id="KW-0507">mRNA processing</keyword>
<dbReference type="Pfam" id="PF03371">
    <property type="entry name" value="PRP38"/>
    <property type="match status" value="1"/>
</dbReference>
<dbReference type="Proteomes" id="UP001152320">
    <property type="component" value="Chromosome 6"/>
</dbReference>
<evidence type="ECO:0000256" key="7">
    <source>
        <dbReference type="RuleBase" id="RU367025"/>
    </source>
</evidence>
<dbReference type="GO" id="GO:0005681">
    <property type="term" value="C:spliceosomal complex"/>
    <property type="evidence" value="ECO:0007669"/>
    <property type="project" value="UniProtKB-KW"/>
</dbReference>